<protein>
    <submittedName>
        <fullName evidence="1">BgTH12-01219</fullName>
    </submittedName>
</protein>
<reference evidence="1" key="1">
    <citation type="submission" date="2020-10" db="EMBL/GenBank/DDBJ databases">
        <authorList>
            <person name="Muller C M."/>
        </authorList>
    </citation>
    <scope>NUCLEOTIDE SEQUENCE</scope>
    <source>
        <strain evidence="1">THUN-12</strain>
    </source>
</reference>
<dbReference type="EMBL" id="CAJHIT010000009">
    <property type="protein sequence ID" value="CAD6505732.1"/>
    <property type="molecule type" value="Genomic_DNA"/>
</dbReference>
<dbReference type="AlphaFoldDB" id="A0A9W4GHK9"/>
<accession>A0A9W4GHK9</accession>
<gene>
    <name evidence="1" type="ORF">BGTH12_LOCUS7090</name>
</gene>
<proteinExistence type="predicted"/>
<evidence type="ECO:0000313" key="1">
    <source>
        <dbReference type="EMBL" id="CAD6505732.1"/>
    </source>
</evidence>
<name>A0A9W4GHK9_BLUGR</name>
<dbReference type="Proteomes" id="UP000683417">
    <property type="component" value="Unassembled WGS sequence"/>
</dbReference>
<organism evidence="1 2">
    <name type="scientific">Blumeria graminis f. sp. triticale</name>
    <dbReference type="NCBI Taxonomy" id="1689686"/>
    <lineage>
        <taxon>Eukaryota</taxon>
        <taxon>Fungi</taxon>
        <taxon>Dikarya</taxon>
        <taxon>Ascomycota</taxon>
        <taxon>Pezizomycotina</taxon>
        <taxon>Leotiomycetes</taxon>
        <taxon>Erysiphales</taxon>
        <taxon>Erysiphaceae</taxon>
        <taxon>Blumeria</taxon>
    </lineage>
</organism>
<evidence type="ECO:0000313" key="2">
    <source>
        <dbReference type="Proteomes" id="UP000683417"/>
    </source>
</evidence>
<comment type="caution">
    <text evidence="1">The sequence shown here is derived from an EMBL/GenBank/DDBJ whole genome shotgun (WGS) entry which is preliminary data.</text>
</comment>
<sequence length="44" mass="4830">MSSMPVSLYVVIYSLTVHFLMTRASINVSDTAEPATLIVQKMSP</sequence>